<dbReference type="InterPro" id="IPR024187">
    <property type="entry name" value="Sig_transdc_resp-reg_cit/mal"/>
</dbReference>
<reference evidence="12 13" key="2">
    <citation type="journal article" date="2011" name="Stand. Genomic Sci.">
        <title>Complete genome sequence of Tsukamurella paurometabola type strain (no. 33).</title>
        <authorList>
            <person name="Munk A.C."/>
            <person name="Lapidus A."/>
            <person name="Lucas S."/>
            <person name="Nolan M."/>
            <person name="Tice H."/>
            <person name="Cheng J.F."/>
            <person name="Del Rio T.G."/>
            <person name="Goodwin L."/>
            <person name="Pitluck S."/>
            <person name="Liolios K."/>
            <person name="Huntemann M."/>
            <person name="Ivanova N."/>
            <person name="Mavromatis K."/>
            <person name="Mikhailova N."/>
            <person name="Pati A."/>
            <person name="Chen A."/>
            <person name="Palaniappan K."/>
            <person name="Tapia R."/>
            <person name="Han C."/>
            <person name="Land M."/>
            <person name="Hauser L."/>
            <person name="Chang Y.J."/>
            <person name="Jeffries C.D."/>
            <person name="Brettin T."/>
            <person name="Yasawong M."/>
            <person name="Brambilla E.M."/>
            <person name="Rohde M."/>
            <person name="Sikorski J."/>
            <person name="Goker M."/>
            <person name="Detter J.C."/>
            <person name="Woyke T."/>
            <person name="Bristow J."/>
            <person name="Eisen J.A."/>
            <person name="Markowitz V."/>
            <person name="Hugenholtz P."/>
            <person name="Kyrpides N.C."/>
            <person name="Klenk H.P."/>
        </authorList>
    </citation>
    <scope>NUCLEOTIDE SEQUENCE [LARGE SCALE GENOMIC DNA]</scope>
    <source>
        <strain evidence="13">ATCC 8368 / DSM 20162 / CCUG 35730 / CIP 100753 / JCM 10117 / KCTC 9821 / NBRC 16120 / NCIMB 702349 / NCTC 13040</strain>
    </source>
</reference>
<dbReference type="HOGENOM" id="CLU_000445_39_1_11"/>
<dbReference type="PANTHER" id="PTHR45526:SF1">
    <property type="entry name" value="TRANSCRIPTIONAL REGULATORY PROTEIN DCUR-RELATED"/>
    <property type="match status" value="1"/>
</dbReference>
<dbReference type="GO" id="GO:0003700">
    <property type="term" value="F:DNA-binding transcription factor activity"/>
    <property type="evidence" value="ECO:0007669"/>
    <property type="project" value="InterPro"/>
</dbReference>
<evidence type="ECO:0000256" key="3">
    <source>
        <dbReference type="ARBA" id="ARBA00022553"/>
    </source>
</evidence>
<keyword evidence="4 9" id="KW-0902">Two-component regulatory system</keyword>
<dbReference type="InterPro" id="IPR036390">
    <property type="entry name" value="WH_DNA-bd_sf"/>
</dbReference>
<dbReference type="InterPro" id="IPR011006">
    <property type="entry name" value="CheY-like_superfamily"/>
</dbReference>
<evidence type="ECO:0000256" key="9">
    <source>
        <dbReference type="PIRNR" id="PIRNR006171"/>
    </source>
</evidence>
<evidence type="ECO:0000313" key="13">
    <source>
        <dbReference type="Proteomes" id="UP000001213"/>
    </source>
</evidence>
<dbReference type="AlphaFoldDB" id="D5UWV8"/>
<dbReference type="PROSITE" id="PS50110">
    <property type="entry name" value="RESPONSE_REGULATORY"/>
    <property type="match status" value="1"/>
</dbReference>
<dbReference type="InterPro" id="IPR051271">
    <property type="entry name" value="2C-system_Tx_regulators"/>
</dbReference>
<name>D5UWV8_TSUPD</name>
<dbReference type="EMBL" id="CP001966">
    <property type="protein sequence ID" value="ADG77980.1"/>
    <property type="molecule type" value="Genomic_DNA"/>
</dbReference>
<protein>
    <recommendedName>
        <fullName evidence="9">Transcriptional regulatory protein</fullName>
    </recommendedName>
</protein>
<dbReference type="GO" id="GO:0000156">
    <property type="term" value="F:phosphorelay response regulator activity"/>
    <property type="evidence" value="ECO:0007669"/>
    <property type="project" value="TreeGrafter"/>
</dbReference>
<keyword evidence="2 9" id="KW-0963">Cytoplasm</keyword>
<comment type="subcellular location">
    <subcellularLocation>
        <location evidence="1 9">Cytoplasm</location>
    </subcellularLocation>
</comment>
<evidence type="ECO:0000256" key="1">
    <source>
        <dbReference type="ARBA" id="ARBA00004496"/>
    </source>
</evidence>
<evidence type="ECO:0000259" key="11">
    <source>
        <dbReference type="PROSITE" id="PS50110"/>
    </source>
</evidence>
<dbReference type="Gene3D" id="3.40.50.2300">
    <property type="match status" value="1"/>
</dbReference>
<dbReference type="Pfam" id="PF00072">
    <property type="entry name" value="Response_reg"/>
    <property type="match status" value="1"/>
</dbReference>
<accession>D5UWV8</accession>
<keyword evidence="7 9" id="KW-0010">Activator</keyword>
<dbReference type="eggNOG" id="COG4565">
    <property type="taxonomic scope" value="Bacteria"/>
</dbReference>
<evidence type="ECO:0000256" key="4">
    <source>
        <dbReference type="ARBA" id="ARBA00023012"/>
    </source>
</evidence>
<dbReference type="Pfam" id="PF09339">
    <property type="entry name" value="HTH_IclR"/>
    <property type="match status" value="1"/>
</dbReference>
<keyword evidence="5 9" id="KW-0805">Transcription regulation</keyword>
<sequence>MMTDEIRVLVVDDDFRVAAMHAKIVDTMPGLVTVGSARTVSEARAVIARERVDLALVDVYLPDGSGIDLVRELRCDAFILGAADDAASIRAGFAAGALQYLIKPFPATELARRIGGYTSYRRIVDGGAITQEQIDAAASALRSERVVPKRDDGGSVTERRIVDALRDAGSPLLADEIAERVGVSPATARRYLADQVRAGTLTMALQYGTTGRPRQRYALA</sequence>
<dbReference type="SUPFAM" id="SSF46785">
    <property type="entry name" value="Winged helix' DNA-binding domain"/>
    <property type="match status" value="1"/>
</dbReference>
<evidence type="ECO:0000256" key="7">
    <source>
        <dbReference type="ARBA" id="ARBA00023159"/>
    </source>
</evidence>
<organism evidence="12 13">
    <name type="scientific">Tsukamurella paurometabola (strain ATCC 8368 / DSM 20162 / CCUG 35730 / CIP 100753 / JCM 10117 / KCTC 9821 / NBRC 16120 / NCIMB 702349 / NCTC 13040)</name>
    <name type="common">Corynebacterium paurometabolum</name>
    <dbReference type="NCBI Taxonomy" id="521096"/>
    <lineage>
        <taxon>Bacteria</taxon>
        <taxon>Bacillati</taxon>
        <taxon>Actinomycetota</taxon>
        <taxon>Actinomycetes</taxon>
        <taxon>Mycobacteriales</taxon>
        <taxon>Tsukamurellaceae</taxon>
        <taxon>Tsukamurella</taxon>
    </lineage>
</organism>
<evidence type="ECO:0000256" key="2">
    <source>
        <dbReference type="ARBA" id="ARBA00022490"/>
    </source>
</evidence>
<dbReference type="SUPFAM" id="SSF52172">
    <property type="entry name" value="CheY-like"/>
    <property type="match status" value="1"/>
</dbReference>
<dbReference type="InterPro" id="IPR005471">
    <property type="entry name" value="Tscrpt_reg_IclR_N"/>
</dbReference>
<evidence type="ECO:0000256" key="6">
    <source>
        <dbReference type="ARBA" id="ARBA00023125"/>
    </source>
</evidence>
<proteinExistence type="predicted"/>
<reference evidence="13" key="1">
    <citation type="submission" date="2010-03" db="EMBL/GenBank/DDBJ databases">
        <title>The complete chromosome of Tsukamurella paurometabola DSM 20162.</title>
        <authorList>
            <consortium name="US DOE Joint Genome Institute (JGI-PGF)"/>
            <person name="Lucas S."/>
            <person name="Copeland A."/>
            <person name="Lapidus A."/>
            <person name="Glavina del Rio T."/>
            <person name="Dalin E."/>
            <person name="Tice H."/>
            <person name="Bruce D."/>
            <person name="Goodwin L."/>
            <person name="Pitluck S."/>
            <person name="Kyrpides N."/>
            <person name="Mavromatis K."/>
            <person name="Ivanova N."/>
            <person name="Mikhailova N."/>
            <person name="Munk A.C."/>
            <person name="Brettin T."/>
            <person name="Detter J.C."/>
            <person name="Tapia R."/>
            <person name="Han C."/>
            <person name="Larimer F."/>
            <person name="Land M."/>
            <person name="Hauser L."/>
            <person name="Markowitz V."/>
            <person name="Cheng J.-F."/>
            <person name="Hugenholtz P."/>
            <person name="Woyke T."/>
            <person name="Wu D."/>
            <person name="Jando M."/>
            <person name="Brambilla E."/>
            <person name="Klenk H.-P."/>
            <person name="Eisen J.A."/>
        </authorList>
    </citation>
    <scope>NUCLEOTIDE SEQUENCE [LARGE SCALE GENOMIC DNA]</scope>
    <source>
        <strain evidence="13">ATCC 8368 / DSM 20162 / CCUG 35730 / CIP 100753 / JCM 10117 / KCTC 9821 / NBRC 16120 / NCIMB 702349 / NCTC 13040</strain>
    </source>
</reference>
<dbReference type="KEGG" id="tpr:Tpau_1351"/>
<keyword evidence="13" id="KW-1185">Reference proteome</keyword>
<evidence type="ECO:0000313" key="12">
    <source>
        <dbReference type="EMBL" id="ADG77980.1"/>
    </source>
</evidence>
<dbReference type="SMART" id="SM00448">
    <property type="entry name" value="REC"/>
    <property type="match status" value="1"/>
</dbReference>
<dbReference type="Proteomes" id="UP000001213">
    <property type="component" value="Chromosome"/>
</dbReference>
<evidence type="ECO:0000256" key="8">
    <source>
        <dbReference type="ARBA" id="ARBA00023163"/>
    </source>
</evidence>
<evidence type="ECO:0000256" key="5">
    <source>
        <dbReference type="ARBA" id="ARBA00023015"/>
    </source>
</evidence>
<keyword evidence="3 10" id="KW-0597">Phosphoprotein</keyword>
<keyword evidence="8 9" id="KW-0804">Transcription</keyword>
<dbReference type="GO" id="GO:0003677">
    <property type="term" value="F:DNA binding"/>
    <property type="evidence" value="ECO:0007669"/>
    <property type="project" value="UniProtKB-KW"/>
</dbReference>
<keyword evidence="6 9" id="KW-0238">DNA-binding</keyword>
<dbReference type="PIRSF" id="PIRSF006171">
    <property type="entry name" value="RR_citrat_malat"/>
    <property type="match status" value="1"/>
</dbReference>
<dbReference type="PANTHER" id="PTHR45526">
    <property type="entry name" value="TRANSCRIPTIONAL REGULATORY PROTEIN DPIA"/>
    <property type="match status" value="1"/>
</dbReference>
<feature type="modified residue" description="4-aspartylphosphate" evidence="10">
    <location>
        <position position="58"/>
    </location>
</feature>
<dbReference type="STRING" id="521096.Tpau_1351"/>
<dbReference type="GO" id="GO:0005737">
    <property type="term" value="C:cytoplasm"/>
    <property type="evidence" value="ECO:0007669"/>
    <property type="project" value="UniProtKB-SubCell"/>
</dbReference>
<gene>
    <name evidence="12" type="ordered locus">Tpau_1351</name>
</gene>
<evidence type="ECO:0000256" key="10">
    <source>
        <dbReference type="PROSITE-ProRule" id="PRU00169"/>
    </source>
</evidence>
<feature type="domain" description="Response regulatory" evidence="11">
    <location>
        <begin position="7"/>
        <end position="118"/>
    </location>
</feature>
<dbReference type="InterPro" id="IPR001789">
    <property type="entry name" value="Sig_transdc_resp-reg_receiver"/>
</dbReference>